<organism evidence="1 2">
    <name type="scientific">Parageobacillus thermoglucosidasius</name>
    <name type="common">Geobacillus thermoglucosidasius</name>
    <dbReference type="NCBI Taxonomy" id="1426"/>
    <lineage>
        <taxon>Bacteria</taxon>
        <taxon>Bacillati</taxon>
        <taxon>Bacillota</taxon>
        <taxon>Bacilli</taxon>
        <taxon>Bacillales</taxon>
        <taxon>Anoxybacillaceae</taxon>
        <taxon>Parageobacillus</taxon>
    </lineage>
</organism>
<dbReference type="CDD" id="cd08054">
    <property type="entry name" value="gp6"/>
    <property type="match status" value="1"/>
</dbReference>
<name>A0A1B7KWV4_PARTM</name>
<comment type="caution">
    <text evidence="1">The sequence shown here is derived from an EMBL/GenBank/DDBJ whole genome shotgun (WGS) entry which is preliminary data.</text>
</comment>
<dbReference type="OrthoDB" id="5654at2"/>
<dbReference type="Pfam" id="PF05135">
    <property type="entry name" value="Phage_connect_1"/>
    <property type="match status" value="1"/>
</dbReference>
<protein>
    <submittedName>
        <fullName evidence="1">DNA packaging protein</fullName>
    </submittedName>
</protein>
<dbReference type="Gene3D" id="1.10.3230.30">
    <property type="entry name" value="Phage gp6-like head-tail connector protein"/>
    <property type="match status" value="1"/>
</dbReference>
<dbReference type="InterPro" id="IPR006450">
    <property type="entry name" value="Phage_HK97_gp6-like"/>
</dbReference>
<dbReference type="InterPro" id="IPR021146">
    <property type="entry name" value="Phage_gp6-like_head-tail"/>
</dbReference>
<accession>A0A1B7KWV4</accession>
<dbReference type="EMBL" id="LXMA01000001">
    <property type="protein sequence ID" value="OAT74556.1"/>
    <property type="molecule type" value="Genomic_DNA"/>
</dbReference>
<reference evidence="2" key="1">
    <citation type="submission" date="2016-05" db="EMBL/GenBank/DDBJ databases">
        <authorList>
            <person name="Wang W."/>
            <person name="Zhu L."/>
        </authorList>
    </citation>
    <scope>NUCLEOTIDE SEQUENCE [LARGE SCALE GENOMIC DNA]</scope>
    <source>
        <strain evidence="2">W-2</strain>
    </source>
</reference>
<sequence length="99" mass="11072">MIVSLDEVKKWLRIDFSEDDALLTTLISAAEEYLKNATGITYDSASHLAKLFCMTLIADWYENREMIGKATDQTRPIIQSILTQLTYSYGGDSDESGAV</sequence>
<proteinExistence type="predicted"/>
<dbReference type="NCBIfam" id="TIGR01560">
    <property type="entry name" value="put_DNA_pack"/>
    <property type="match status" value="1"/>
</dbReference>
<evidence type="ECO:0000313" key="2">
    <source>
        <dbReference type="Proteomes" id="UP000078290"/>
    </source>
</evidence>
<dbReference type="RefSeq" id="WP_064549871.1">
    <property type="nucleotide sequence ID" value="NZ_LXMA01000001.1"/>
</dbReference>
<dbReference type="AlphaFoldDB" id="A0A1B7KWV4"/>
<evidence type="ECO:0000313" key="1">
    <source>
        <dbReference type="EMBL" id="OAT74556.1"/>
    </source>
</evidence>
<dbReference type="Proteomes" id="UP000078290">
    <property type="component" value="Unassembled WGS sequence"/>
</dbReference>
<gene>
    <name evidence="1" type="ORF">A7K69_02275</name>
</gene>